<gene>
    <name evidence="1" type="ORF">P171DRAFT_428917</name>
</gene>
<keyword evidence="2" id="KW-1185">Reference proteome</keyword>
<evidence type="ECO:0000313" key="1">
    <source>
        <dbReference type="EMBL" id="KAF2448935.1"/>
    </source>
</evidence>
<name>A0A9P4PRI9_9PLEO</name>
<dbReference type="Proteomes" id="UP000799764">
    <property type="component" value="Unassembled WGS sequence"/>
</dbReference>
<proteinExistence type="predicted"/>
<organism evidence="1 2">
    <name type="scientific">Karstenula rhodostoma CBS 690.94</name>
    <dbReference type="NCBI Taxonomy" id="1392251"/>
    <lineage>
        <taxon>Eukaryota</taxon>
        <taxon>Fungi</taxon>
        <taxon>Dikarya</taxon>
        <taxon>Ascomycota</taxon>
        <taxon>Pezizomycotina</taxon>
        <taxon>Dothideomycetes</taxon>
        <taxon>Pleosporomycetidae</taxon>
        <taxon>Pleosporales</taxon>
        <taxon>Massarineae</taxon>
        <taxon>Didymosphaeriaceae</taxon>
        <taxon>Karstenula</taxon>
    </lineage>
</organism>
<dbReference type="EMBL" id="MU001495">
    <property type="protein sequence ID" value="KAF2448935.1"/>
    <property type="molecule type" value="Genomic_DNA"/>
</dbReference>
<evidence type="ECO:0000313" key="2">
    <source>
        <dbReference type="Proteomes" id="UP000799764"/>
    </source>
</evidence>
<accession>A0A9P4PRI9</accession>
<protein>
    <submittedName>
        <fullName evidence="1">Uncharacterized protein</fullName>
    </submittedName>
</protein>
<comment type="caution">
    <text evidence="1">The sequence shown here is derived from an EMBL/GenBank/DDBJ whole genome shotgun (WGS) entry which is preliminary data.</text>
</comment>
<dbReference type="AlphaFoldDB" id="A0A9P4PRI9"/>
<sequence>MQSIHRLHLRTHLRSLATQRIRRHSNVLTIDTNLLPRFVRQPASNSVVRYTPFTQPQYVHALASCAHFCKYENSALYDMLNSFLPEHGSVPAGGSAVSGSRSTTCIMQQYISSVPEEETLAAEAECSIAWAFPSRTRGGCSDRCGELLTLAHLTTNLKLKTICKYNKISMFAMCPGWRRTG</sequence>
<reference evidence="1" key="1">
    <citation type="journal article" date="2020" name="Stud. Mycol.">
        <title>101 Dothideomycetes genomes: a test case for predicting lifestyles and emergence of pathogens.</title>
        <authorList>
            <person name="Haridas S."/>
            <person name="Albert R."/>
            <person name="Binder M."/>
            <person name="Bloem J."/>
            <person name="Labutti K."/>
            <person name="Salamov A."/>
            <person name="Andreopoulos B."/>
            <person name="Baker S."/>
            <person name="Barry K."/>
            <person name="Bills G."/>
            <person name="Bluhm B."/>
            <person name="Cannon C."/>
            <person name="Castanera R."/>
            <person name="Culley D."/>
            <person name="Daum C."/>
            <person name="Ezra D."/>
            <person name="Gonzalez J."/>
            <person name="Henrissat B."/>
            <person name="Kuo A."/>
            <person name="Liang C."/>
            <person name="Lipzen A."/>
            <person name="Lutzoni F."/>
            <person name="Magnuson J."/>
            <person name="Mondo S."/>
            <person name="Nolan M."/>
            <person name="Ohm R."/>
            <person name="Pangilinan J."/>
            <person name="Park H.-J."/>
            <person name="Ramirez L."/>
            <person name="Alfaro M."/>
            <person name="Sun H."/>
            <person name="Tritt A."/>
            <person name="Yoshinaga Y."/>
            <person name="Zwiers L.-H."/>
            <person name="Turgeon B."/>
            <person name="Goodwin S."/>
            <person name="Spatafora J."/>
            <person name="Crous P."/>
            <person name="Grigoriev I."/>
        </authorList>
    </citation>
    <scope>NUCLEOTIDE SEQUENCE</scope>
    <source>
        <strain evidence="1">CBS 690.94</strain>
    </source>
</reference>